<keyword evidence="1" id="KW-1133">Transmembrane helix</keyword>
<reference evidence="2 3" key="1">
    <citation type="submission" date="2019-11" db="EMBL/GenBank/DDBJ databases">
        <title>The Phosphoenolpyruvate Phosphotransferase System Regulates Serratia proteamaculans 336X Biofilm Formation and Wheat Roots colonization.</title>
        <authorList>
            <person name="Liu F."/>
        </authorList>
    </citation>
    <scope>NUCLEOTIDE SEQUENCE [LARGE SCALE GENOMIC DNA]</scope>
    <source>
        <strain evidence="2 3">336X</strain>
    </source>
</reference>
<evidence type="ECO:0000313" key="3">
    <source>
        <dbReference type="Proteomes" id="UP000381260"/>
    </source>
</evidence>
<accession>A0A5Q2V786</accession>
<evidence type="ECO:0000313" key="2">
    <source>
        <dbReference type="EMBL" id="QGH61357.1"/>
    </source>
</evidence>
<keyword evidence="1" id="KW-0812">Transmembrane</keyword>
<feature type="transmembrane region" description="Helical" evidence="1">
    <location>
        <begin position="57"/>
        <end position="82"/>
    </location>
</feature>
<protein>
    <submittedName>
        <fullName evidence="2">Uncharacterized protein</fullName>
    </submittedName>
</protein>
<sequence length="100" mass="11060">MNGKRGSEIRRFFYLSLTLIFSILFLVLLIIVTELAIEFIYPQGFVFEFSSFNNSLANLLLAFGVLCAVASISAWLIIPILITGLIKLARACTGVVVLKC</sequence>
<gene>
    <name evidence="2" type="ORF">GHV41_11120</name>
</gene>
<dbReference type="EMBL" id="CP045913">
    <property type="protein sequence ID" value="QGH61357.1"/>
    <property type="molecule type" value="Genomic_DNA"/>
</dbReference>
<keyword evidence="1" id="KW-0472">Membrane</keyword>
<dbReference type="Proteomes" id="UP000381260">
    <property type="component" value="Chromosome"/>
</dbReference>
<dbReference type="AlphaFoldDB" id="A0A5Q2V786"/>
<proteinExistence type="predicted"/>
<organism evidence="2 3">
    <name type="scientific">Serratia proteamaculans</name>
    <dbReference type="NCBI Taxonomy" id="28151"/>
    <lineage>
        <taxon>Bacteria</taxon>
        <taxon>Pseudomonadati</taxon>
        <taxon>Pseudomonadota</taxon>
        <taxon>Gammaproteobacteria</taxon>
        <taxon>Enterobacterales</taxon>
        <taxon>Yersiniaceae</taxon>
        <taxon>Serratia</taxon>
    </lineage>
</organism>
<evidence type="ECO:0000256" key="1">
    <source>
        <dbReference type="SAM" id="Phobius"/>
    </source>
</evidence>
<feature type="transmembrane region" description="Helical" evidence="1">
    <location>
        <begin position="12"/>
        <end position="37"/>
    </location>
</feature>
<dbReference type="RefSeq" id="WP_153858557.1">
    <property type="nucleotide sequence ID" value="NZ_CP045913.1"/>
</dbReference>
<name>A0A5Q2V786_SERPR</name>